<reference evidence="1" key="1">
    <citation type="journal article" date="2015" name="Genome Biol. Evol.">
        <title>Nucleomorph Genome Sequences of Two Chlorarachniophytes, Amorphochlora amoebiformis and Lotharella vacuolata.</title>
        <authorList>
            <person name="Suzuki S."/>
            <person name="Shirato S."/>
            <person name="Hirakawa Y."/>
            <person name="Ishida K."/>
        </authorList>
    </citation>
    <scope>NUCLEOTIDE SEQUENCE</scope>
    <source>
        <strain evidence="1">CCMP240</strain>
    </source>
</reference>
<dbReference type="GO" id="GO:0008233">
    <property type="term" value="F:peptidase activity"/>
    <property type="evidence" value="ECO:0007669"/>
    <property type="project" value="UniProtKB-KW"/>
</dbReference>
<evidence type="ECO:0000313" key="1">
    <source>
        <dbReference type="EMBL" id="BAS01599.1"/>
    </source>
</evidence>
<sequence length="202" mass="23674">MLCYIEKNLFMDRKIKTCKKHIYNDPSTILFSKKIIYIGNSIDIISYEIIISQILCFKLLQNSRNINLFLNFSNTSKDLLEEIYTINLYCLLNSSNLDISAVNLGLVKGIFSILLLSASRKKRFGCRNSQIALYSLKENSWITQNNNSLDKFWINETFSNNYLFMQFFVKTNLKNKQIHNLFERNIFLNALDSIKFGFNLIL</sequence>
<geneLocation type="nucleomorph" evidence="1"/>
<dbReference type="Pfam" id="PF00574">
    <property type="entry name" value="CLP_protease"/>
    <property type="match status" value="1"/>
</dbReference>
<dbReference type="Gene3D" id="3.90.226.10">
    <property type="entry name" value="2-enoyl-CoA Hydratase, Chain A, domain 1"/>
    <property type="match status" value="1"/>
</dbReference>
<accession>A0A0H5BQV3</accession>
<dbReference type="EMBL" id="AB996600">
    <property type="protein sequence ID" value="BAS01599.1"/>
    <property type="molecule type" value="Genomic_DNA"/>
</dbReference>
<dbReference type="InterPro" id="IPR029045">
    <property type="entry name" value="ClpP/crotonase-like_dom_sf"/>
</dbReference>
<dbReference type="GO" id="GO:0006508">
    <property type="term" value="P:proteolysis"/>
    <property type="evidence" value="ECO:0007669"/>
    <property type="project" value="UniProtKB-KW"/>
</dbReference>
<proteinExistence type="predicted"/>
<dbReference type="InterPro" id="IPR023562">
    <property type="entry name" value="ClpP/TepA"/>
</dbReference>
<protein>
    <submittedName>
        <fullName evidence="1">Clp protease</fullName>
    </submittedName>
</protein>
<dbReference type="SUPFAM" id="SSF52096">
    <property type="entry name" value="ClpP/crotonase"/>
    <property type="match status" value="1"/>
</dbReference>
<dbReference type="AlphaFoldDB" id="A0A0H5BQV3"/>
<keyword evidence="1" id="KW-0645">Protease</keyword>
<organism evidence="1">
    <name type="scientific">Lotharella vacuolata</name>
    <dbReference type="NCBI Taxonomy" id="74820"/>
    <lineage>
        <taxon>Eukaryota</taxon>
        <taxon>Sar</taxon>
        <taxon>Rhizaria</taxon>
        <taxon>Cercozoa</taxon>
        <taxon>Chlorarachniophyceae</taxon>
        <taxon>Lotharella</taxon>
    </lineage>
</organism>
<name>A0A0H5BQV3_9EUKA</name>
<gene>
    <name evidence="1" type="primary">clpP-6</name>
</gene>
<keyword evidence="1" id="KW-0378">Hydrolase</keyword>
<keyword evidence="1" id="KW-0542">Nucleomorph</keyword>